<dbReference type="OMA" id="NEEIWPI"/>
<dbReference type="EMBL" id="KB096864">
    <property type="protein sequence ID" value="ESO00755.1"/>
    <property type="molecule type" value="Genomic_DNA"/>
</dbReference>
<gene>
    <name evidence="2" type="primary">20195987</name>
    <name evidence="1" type="ORF">HELRODRAFT_127285</name>
</gene>
<reference evidence="1 3" key="2">
    <citation type="journal article" date="2013" name="Nature">
        <title>Insights into bilaterian evolution from three spiralian genomes.</title>
        <authorList>
            <person name="Simakov O."/>
            <person name="Marletaz F."/>
            <person name="Cho S.J."/>
            <person name="Edsinger-Gonzales E."/>
            <person name="Havlak P."/>
            <person name="Hellsten U."/>
            <person name="Kuo D.H."/>
            <person name="Larsson T."/>
            <person name="Lv J."/>
            <person name="Arendt D."/>
            <person name="Savage R."/>
            <person name="Osoegawa K."/>
            <person name="de Jong P."/>
            <person name="Grimwood J."/>
            <person name="Chapman J.A."/>
            <person name="Shapiro H."/>
            <person name="Aerts A."/>
            <person name="Otillar R.P."/>
            <person name="Terry A.Y."/>
            <person name="Boore J.L."/>
            <person name="Grigoriev I.V."/>
            <person name="Lindberg D.R."/>
            <person name="Seaver E.C."/>
            <person name="Weisblat D.A."/>
            <person name="Putnam N.H."/>
            <person name="Rokhsar D.S."/>
        </authorList>
    </citation>
    <scope>NUCLEOTIDE SEQUENCE</scope>
</reference>
<dbReference type="PANTHER" id="PTHR33053">
    <property type="entry name" value="PROTEIN, PUTATIVE-RELATED"/>
    <property type="match status" value="1"/>
</dbReference>
<dbReference type="InParanoid" id="T1EHD7"/>
<dbReference type="EnsemblMetazoa" id="HelroT127285">
    <property type="protein sequence ID" value="HelroP127285"/>
    <property type="gene ID" value="HelroG127285"/>
</dbReference>
<name>T1EHD7_HELRO</name>
<protein>
    <submittedName>
        <fullName evidence="1 2">Uncharacterized protein</fullName>
    </submittedName>
</protein>
<keyword evidence="3" id="KW-1185">Reference proteome</keyword>
<accession>T1EHD7</accession>
<proteinExistence type="predicted"/>
<reference evidence="3" key="1">
    <citation type="submission" date="2012-12" db="EMBL/GenBank/DDBJ databases">
        <authorList>
            <person name="Hellsten U."/>
            <person name="Grimwood J."/>
            <person name="Chapman J.A."/>
            <person name="Shapiro H."/>
            <person name="Aerts A."/>
            <person name="Otillar R.P."/>
            <person name="Terry A.Y."/>
            <person name="Boore J.L."/>
            <person name="Simakov O."/>
            <person name="Marletaz F."/>
            <person name="Cho S.-J."/>
            <person name="Edsinger-Gonzales E."/>
            <person name="Havlak P."/>
            <person name="Kuo D.-H."/>
            <person name="Larsson T."/>
            <person name="Lv J."/>
            <person name="Arendt D."/>
            <person name="Savage R."/>
            <person name="Osoegawa K."/>
            <person name="de Jong P."/>
            <person name="Lindberg D.R."/>
            <person name="Seaver E.C."/>
            <person name="Weisblat D.A."/>
            <person name="Putnam N.H."/>
            <person name="Grigoriev I.V."/>
            <person name="Rokhsar D.S."/>
        </authorList>
    </citation>
    <scope>NUCLEOTIDE SEQUENCE</scope>
</reference>
<dbReference type="KEGG" id="hro:HELRODRAFT_127285"/>
<dbReference type="GeneID" id="20195987"/>
<dbReference type="RefSeq" id="XP_009020926.1">
    <property type="nucleotide sequence ID" value="XM_009022678.1"/>
</dbReference>
<dbReference type="EMBL" id="AMQM01005178">
    <property type="status" value="NOT_ANNOTATED_CDS"/>
    <property type="molecule type" value="Genomic_DNA"/>
</dbReference>
<dbReference type="AlphaFoldDB" id="T1EHD7"/>
<dbReference type="STRING" id="6412.T1EHD7"/>
<sequence length="93" mass="10626">LKIQINIDGLSLYKSSNEEIWPILCLIKNLRAAPFVVGVFSGTGKPENVEEYLKEFIDELINILKNGFHINSIFYKVIFDCFICDAPARAYLK</sequence>
<reference evidence="2" key="3">
    <citation type="submission" date="2015-06" db="UniProtKB">
        <authorList>
            <consortium name="EnsemblMetazoa"/>
        </authorList>
    </citation>
    <scope>IDENTIFICATION</scope>
</reference>
<organism evidence="2 3">
    <name type="scientific">Helobdella robusta</name>
    <name type="common">Californian leech</name>
    <dbReference type="NCBI Taxonomy" id="6412"/>
    <lineage>
        <taxon>Eukaryota</taxon>
        <taxon>Metazoa</taxon>
        <taxon>Spiralia</taxon>
        <taxon>Lophotrochozoa</taxon>
        <taxon>Annelida</taxon>
        <taxon>Clitellata</taxon>
        <taxon>Hirudinea</taxon>
        <taxon>Rhynchobdellida</taxon>
        <taxon>Glossiphoniidae</taxon>
        <taxon>Helobdella</taxon>
    </lineage>
</organism>
<dbReference type="Proteomes" id="UP000015101">
    <property type="component" value="Unassembled WGS sequence"/>
</dbReference>
<evidence type="ECO:0000313" key="1">
    <source>
        <dbReference type="EMBL" id="ESO00755.1"/>
    </source>
</evidence>
<dbReference type="HOGENOM" id="CLU_004416_3_1_1"/>
<dbReference type="OrthoDB" id="10036512at2759"/>
<evidence type="ECO:0000313" key="3">
    <source>
        <dbReference type="Proteomes" id="UP000015101"/>
    </source>
</evidence>
<evidence type="ECO:0000313" key="2">
    <source>
        <dbReference type="EnsemblMetazoa" id="HelroP127285"/>
    </source>
</evidence>
<dbReference type="CTD" id="20195987"/>